<reference evidence="2 3" key="1">
    <citation type="submission" date="2019-09" db="EMBL/GenBank/DDBJ databases">
        <title>Genomes of Cryomorphaceae.</title>
        <authorList>
            <person name="Bowman J.P."/>
        </authorList>
    </citation>
    <scope>NUCLEOTIDE SEQUENCE [LARGE SCALE GENOMIC DNA]</scope>
    <source>
        <strain evidence="2 3">KCTC 52047</strain>
    </source>
</reference>
<keyword evidence="1" id="KW-0472">Membrane</keyword>
<protein>
    <submittedName>
        <fullName evidence="2">ABC transporter permease</fullName>
    </submittedName>
</protein>
<dbReference type="EMBL" id="WACR01000007">
    <property type="protein sequence ID" value="KAB1063781.1"/>
    <property type="molecule type" value="Genomic_DNA"/>
</dbReference>
<dbReference type="GO" id="GO:0005548">
    <property type="term" value="F:phospholipid transporter activity"/>
    <property type="evidence" value="ECO:0007669"/>
    <property type="project" value="TreeGrafter"/>
</dbReference>
<keyword evidence="1" id="KW-0812">Transmembrane</keyword>
<dbReference type="Pfam" id="PF02405">
    <property type="entry name" value="MlaE"/>
    <property type="match status" value="1"/>
</dbReference>
<dbReference type="OrthoDB" id="9810518at2"/>
<proteinExistence type="predicted"/>
<dbReference type="InterPro" id="IPR030802">
    <property type="entry name" value="Permease_MalE"/>
</dbReference>
<accession>A0A6N6M3G6</accession>
<dbReference type="PANTHER" id="PTHR30188">
    <property type="entry name" value="ABC TRANSPORTER PERMEASE PROTEIN-RELATED"/>
    <property type="match status" value="1"/>
</dbReference>
<feature type="transmembrane region" description="Helical" evidence="1">
    <location>
        <begin position="79"/>
        <end position="98"/>
    </location>
</feature>
<feature type="transmembrane region" description="Helical" evidence="1">
    <location>
        <begin position="119"/>
        <end position="141"/>
    </location>
</feature>
<dbReference type="Proteomes" id="UP000435357">
    <property type="component" value="Unassembled WGS sequence"/>
</dbReference>
<sequence length="246" mass="26689">MKLLSHIGRFTLLMLITFKRPESWKSFRKRIVTEMNDLGLDSLPIIAVISVFMGAVVTIQTSTNIDSGFIPLYTVGFAARQSVILEFSPTIIALILVGKVGSSISSEIGTMRVTEQIDALEIMGINSANFLIFPKIIAAVLINPFLITLSMAIGIAGGYAVAVGTGLIGASDYEYGIQLDFKMYDYYYAMIKTVVFAFVLTSIPAYFGYYTSGGSVEVGKSSTTAVVVSSIVILILNYLLTQLLLI</sequence>
<dbReference type="GO" id="GO:0043190">
    <property type="term" value="C:ATP-binding cassette (ABC) transporter complex"/>
    <property type="evidence" value="ECO:0007669"/>
    <property type="project" value="InterPro"/>
</dbReference>
<evidence type="ECO:0000313" key="2">
    <source>
        <dbReference type="EMBL" id="KAB1063781.1"/>
    </source>
</evidence>
<dbReference type="PANTHER" id="PTHR30188:SF4">
    <property type="entry name" value="PROTEIN TRIGALACTOSYLDIACYLGLYCEROL 1, CHLOROPLASTIC"/>
    <property type="match status" value="1"/>
</dbReference>
<organism evidence="2 3">
    <name type="scientific">Salibacter halophilus</name>
    <dbReference type="NCBI Taxonomy" id="1803916"/>
    <lineage>
        <taxon>Bacteria</taxon>
        <taxon>Pseudomonadati</taxon>
        <taxon>Bacteroidota</taxon>
        <taxon>Flavobacteriia</taxon>
        <taxon>Flavobacteriales</taxon>
        <taxon>Salibacteraceae</taxon>
        <taxon>Salibacter</taxon>
    </lineage>
</organism>
<evidence type="ECO:0000256" key="1">
    <source>
        <dbReference type="SAM" id="Phobius"/>
    </source>
</evidence>
<dbReference type="AlphaFoldDB" id="A0A6N6M3G6"/>
<evidence type="ECO:0000313" key="3">
    <source>
        <dbReference type="Proteomes" id="UP000435357"/>
    </source>
</evidence>
<feature type="transmembrane region" description="Helical" evidence="1">
    <location>
        <begin position="189"/>
        <end position="209"/>
    </location>
</feature>
<keyword evidence="3" id="KW-1185">Reference proteome</keyword>
<feature type="transmembrane region" description="Helical" evidence="1">
    <location>
        <begin position="221"/>
        <end position="240"/>
    </location>
</feature>
<comment type="caution">
    <text evidence="2">The sequence shown here is derived from an EMBL/GenBank/DDBJ whole genome shotgun (WGS) entry which is preliminary data.</text>
</comment>
<dbReference type="RefSeq" id="WP_151168573.1">
    <property type="nucleotide sequence ID" value="NZ_WACR01000007.1"/>
</dbReference>
<feature type="transmembrane region" description="Helical" evidence="1">
    <location>
        <begin position="38"/>
        <end position="59"/>
    </location>
</feature>
<name>A0A6N6M3G6_9FLAO</name>
<gene>
    <name evidence="2" type="ORF">F3059_09440</name>
</gene>
<keyword evidence="1" id="KW-1133">Transmembrane helix</keyword>
<feature type="transmembrane region" description="Helical" evidence="1">
    <location>
        <begin position="147"/>
        <end position="168"/>
    </location>
</feature>